<accession>A0A2G9UR75</accession>
<dbReference type="EMBL" id="KZ345605">
    <property type="protein sequence ID" value="PIO72748.1"/>
    <property type="molecule type" value="Genomic_DNA"/>
</dbReference>
<proteinExistence type="predicted"/>
<feature type="region of interest" description="Disordered" evidence="1">
    <location>
        <begin position="228"/>
        <end position="264"/>
    </location>
</feature>
<sequence length="349" mass="39034">MRNLFDDIVDERGSFCMPPSMQKSDSTSVRERVLAIERGQQSENSIIRARYVPDVRGVNRYKHFHVTRGVRNIVADLDNGVEKARRSKKTTLPQLGPSTTLNTVTKTQKEKDICDYTPRTFASLGTTKNDNERSIFSEEVILSKSPSTSGAASPSRLDAVSKTEATPPQPSTANLIESATQTLSANHLSQNKSARFARKCGRLIAWTTQDESVHTQPLRRAPVIMPEIRGPSEDCSGEGRSTQTDSYPIIVAPPRRKNSKSPVNKEDIEEREALYQVIEDALGETIDRYSRLRTEQIIANSARKQAQIWRDAKDFITNQLVPQSIQMANKSRSRKKTAAEIVASIKCYP</sequence>
<evidence type="ECO:0000313" key="3">
    <source>
        <dbReference type="Proteomes" id="UP000230423"/>
    </source>
</evidence>
<keyword evidence="3" id="KW-1185">Reference proteome</keyword>
<protein>
    <submittedName>
        <fullName evidence="2">Uncharacterized protein</fullName>
    </submittedName>
</protein>
<evidence type="ECO:0000256" key="1">
    <source>
        <dbReference type="SAM" id="MobiDB-lite"/>
    </source>
</evidence>
<organism evidence="2 3">
    <name type="scientific">Teladorsagia circumcincta</name>
    <name type="common">Brown stomach worm</name>
    <name type="synonym">Ostertagia circumcincta</name>
    <dbReference type="NCBI Taxonomy" id="45464"/>
    <lineage>
        <taxon>Eukaryota</taxon>
        <taxon>Metazoa</taxon>
        <taxon>Ecdysozoa</taxon>
        <taxon>Nematoda</taxon>
        <taxon>Chromadorea</taxon>
        <taxon>Rhabditida</taxon>
        <taxon>Rhabditina</taxon>
        <taxon>Rhabditomorpha</taxon>
        <taxon>Strongyloidea</taxon>
        <taxon>Trichostrongylidae</taxon>
        <taxon>Teladorsagia</taxon>
    </lineage>
</organism>
<dbReference type="AlphaFoldDB" id="A0A2G9UR75"/>
<feature type="region of interest" description="Disordered" evidence="1">
    <location>
        <begin position="143"/>
        <end position="172"/>
    </location>
</feature>
<feature type="compositionally biased region" description="Polar residues" evidence="1">
    <location>
        <begin position="163"/>
        <end position="172"/>
    </location>
</feature>
<reference evidence="2 3" key="1">
    <citation type="submission" date="2015-09" db="EMBL/GenBank/DDBJ databases">
        <title>Draft genome of the parasitic nematode Teladorsagia circumcincta isolate WARC Sus (inbred).</title>
        <authorList>
            <person name="Mitreva M."/>
        </authorList>
    </citation>
    <scope>NUCLEOTIDE SEQUENCE [LARGE SCALE GENOMIC DNA]</scope>
    <source>
        <strain evidence="2 3">S</strain>
    </source>
</reference>
<dbReference type="OrthoDB" id="5855868at2759"/>
<gene>
    <name evidence="2" type="ORF">TELCIR_05307</name>
</gene>
<name>A0A2G9UR75_TELCI</name>
<dbReference type="Proteomes" id="UP000230423">
    <property type="component" value="Unassembled WGS sequence"/>
</dbReference>
<evidence type="ECO:0000313" key="2">
    <source>
        <dbReference type="EMBL" id="PIO72748.1"/>
    </source>
</evidence>